<dbReference type="InterPro" id="IPR011650">
    <property type="entry name" value="Peptidase_M20_dimer"/>
</dbReference>
<dbReference type="Gene3D" id="3.40.630.10">
    <property type="entry name" value="Zn peptidases"/>
    <property type="match status" value="1"/>
</dbReference>
<comment type="cofactor">
    <cofactor evidence="3">
        <name>Mn(2+)</name>
        <dbReference type="ChEBI" id="CHEBI:29035"/>
    </cofactor>
    <text evidence="3">The Mn(2+) ion enhances activity.</text>
</comment>
<evidence type="ECO:0000313" key="6">
    <source>
        <dbReference type="EMBL" id="CUN56405.1"/>
    </source>
</evidence>
<dbReference type="CDD" id="cd03886">
    <property type="entry name" value="M20_Acy1"/>
    <property type="match status" value="1"/>
</dbReference>
<evidence type="ECO:0000256" key="2">
    <source>
        <dbReference type="ARBA" id="ARBA00022801"/>
    </source>
</evidence>
<evidence type="ECO:0000313" key="9">
    <source>
        <dbReference type="Proteomes" id="UP000095390"/>
    </source>
</evidence>
<dbReference type="Proteomes" id="UP000095679">
    <property type="component" value="Unassembled WGS sequence"/>
</dbReference>
<reference evidence="9 10" key="1">
    <citation type="submission" date="2015-09" db="EMBL/GenBank/DDBJ databases">
        <authorList>
            <consortium name="Pathogen Informatics"/>
        </authorList>
    </citation>
    <scope>NUCLEOTIDE SEQUENCE [LARGE SCALE GENOMIC DNA]</scope>
    <source>
        <strain evidence="6 10">2789STDY5834835</strain>
        <strain evidence="5 9">2789STDY5834966</strain>
    </source>
</reference>
<dbReference type="Proteomes" id="UP000095390">
    <property type="component" value="Unassembled WGS sequence"/>
</dbReference>
<evidence type="ECO:0000313" key="8">
    <source>
        <dbReference type="EMBL" id="RHN12928.1"/>
    </source>
</evidence>
<dbReference type="Pfam" id="PF01546">
    <property type="entry name" value="Peptidase_M20"/>
    <property type="match status" value="1"/>
</dbReference>
<comment type="similarity">
    <text evidence="1">Belongs to the peptidase M20 family.</text>
</comment>
<name>A0A173SXL5_9FIRM</name>
<keyword evidence="2 5" id="KW-0378">Hydrolase</keyword>
<dbReference type="PIRSF" id="PIRSF005962">
    <property type="entry name" value="Pept_M20D_amidohydro"/>
    <property type="match status" value="1"/>
</dbReference>
<proteinExistence type="inferred from homology"/>
<dbReference type="EMBL" id="QRNJ01000013">
    <property type="protein sequence ID" value="RHK40331.1"/>
    <property type="molecule type" value="Genomic_DNA"/>
</dbReference>
<dbReference type="PANTHER" id="PTHR11014">
    <property type="entry name" value="PEPTIDASE M20 FAMILY MEMBER"/>
    <property type="match status" value="1"/>
</dbReference>
<feature type="binding site" evidence="3">
    <location>
        <position position="102"/>
    </location>
    <ligand>
        <name>Mn(2+)</name>
        <dbReference type="ChEBI" id="CHEBI:29035"/>
        <label>2</label>
    </ligand>
</feature>
<dbReference type="InterPro" id="IPR017439">
    <property type="entry name" value="Amidohydrolase"/>
</dbReference>
<evidence type="ECO:0000313" key="5">
    <source>
        <dbReference type="EMBL" id="CUM94315.1"/>
    </source>
</evidence>
<dbReference type="EMBL" id="QRQO01000021">
    <property type="protein sequence ID" value="RHN12928.1"/>
    <property type="molecule type" value="Genomic_DNA"/>
</dbReference>
<feature type="binding site" evidence="3">
    <location>
        <position position="162"/>
    </location>
    <ligand>
        <name>Mn(2+)</name>
        <dbReference type="ChEBI" id="CHEBI:29035"/>
        <label>2</label>
    </ligand>
</feature>
<dbReference type="PANTHER" id="PTHR11014:SF63">
    <property type="entry name" value="METALLOPEPTIDASE, PUTATIVE (AFU_ORTHOLOGUE AFUA_6G09600)-RELATED"/>
    <property type="match status" value="1"/>
</dbReference>
<dbReference type="InterPro" id="IPR036264">
    <property type="entry name" value="Bact_exopeptidase_dim_dom"/>
</dbReference>
<gene>
    <name evidence="5" type="primary">yxeP</name>
    <name evidence="7" type="ORF">DW068_04925</name>
    <name evidence="8" type="ORF">DWZ29_08560</name>
    <name evidence="6" type="ORF">ERS852450_00220</name>
    <name evidence="5" type="ORF">ERS852578_01220</name>
</gene>
<feature type="binding site" evidence="3">
    <location>
        <position position="361"/>
    </location>
    <ligand>
        <name>Mn(2+)</name>
        <dbReference type="ChEBI" id="CHEBI:29035"/>
        <label>2</label>
    </ligand>
</feature>
<organism evidence="5 9">
    <name type="scientific">Anaerobutyricum hallii</name>
    <dbReference type="NCBI Taxonomy" id="39488"/>
    <lineage>
        <taxon>Bacteria</taxon>
        <taxon>Bacillati</taxon>
        <taxon>Bacillota</taxon>
        <taxon>Clostridia</taxon>
        <taxon>Lachnospirales</taxon>
        <taxon>Lachnospiraceae</taxon>
        <taxon>Anaerobutyricum</taxon>
    </lineage>
</organism>
<feature type="binding site" evidence="3">
    <location>
        <position position="104"/>
    </location>
    <ligand>
        <name>Mn(2+)</name>
        <dbReference type="ChEBI" id="CHEBI:29035"/>
        <label>2</label>
    </ligand>
</feature>
<dbReference type="Proteomes" id="UP000283497">
    <property type="component" value="Unassembled WGS sequence"/>
</dbReference>
<dbReference type="EMBL" id="CYZL01000002">
    <property type="protein sequence ID" value="CUN56405.1"/>
    <property type="molecule type" value="Genomic_DNA"/>
</dbReference>
<evidence type="ECO:0000313" key="11">
    <source>
        <dbReference type="Proteomes" id="UP000283497"/>
    </source>
</evidence>
<sequence length="393" mass="43273">MTREEVLEKVSKKREEFISWYHEFHQIPELGFEEKETTELICEKLTGMGIHPLRLDPTGVTAYIGPHDAYTVGLRADIDGLRVLEDTDLPFQSKHPGKMHACGHDGHITGLLGAASILKEMESELTVRVKLIFQPSEENTKGAKQIISQGILEDVDEVFGLHLFSDIKAGEISVEPGARMAQTDRFTITFIGKGGHAAKPHQCVDATVMAADFVMNVQTIVARELDPIEGAVVTVGSLKSGTQYNIISGKAVLEGTCRSYSEDVAQHLQDAIRRRAEAVADSYGGNVKIAYEQGSHPPVLNDVALSRRIADEAEQLLENRKLVHIAPLMLGEDFSWYQKEVPGVFAFVGCGTPGRKCYPNHHPKFEVEESALSDGVLLHLAAVVSAMHREKEE</sequence>
<dbReference type="Gene3D" id="3.30.70.360">
    <property type="match status" value="1"/>
</dbReference>
<dbReference type="AlphaFoldDB" id="A0A173SXL5"/>
<protein>
    <submittedName>
        <fullName evidence="7">Amidohydrolase</fullName>
    </submittedName>
</protein>
<dbReference type="EMBL" id="CYYC01000012">
    <property type="protein sequence ID" value="CUM94315.1"/>
    <property type="molecule type" value="Genomic_DNA"/>
</dbReference>
<feature type="binding site" evidence="3">
    <location>
        <position position="138"/>
    </location>
    <ligand>
        <name>Mn(2+)</name>
        <dbReference type="ChEBI" id="CHEBI:29035"/>
        <label>2</label>
    </ligand>
</feature>
<keyword evidence="3" id="KW-0464">Manganese</keyword>
<evidence type="ECO:0000313" key="10">
    <source>
        <dbReference type="Proteomes" id="UP000095679"/>
    </source>
</evidence>
<feature type="domain" description="Peptidase M20 dimerisation" evidence="4">
    <location>
        <begin position="186"/>
        <end position="282"/>
    </location>
</feature>
<dbReference type="SUPFAM" id="SSF55031">
    <property type="entry name" value="Bacterial exopeptidase dimerisation domain"/>
    <property type="match status" value="1"/>
</dbReference>
<dbReference type="GO" id="GO:0046872">
    <property type="term" value="F:metal ion binding"/>
    <property type="evidence" value="ECO:0007669"/>
    <property type="project" value="UniProtKB-KW"/>
</dbReference>
<dbReference type="RefSeq" id="WP_022170354.1">
    <property type="nucleotide sequence ID" value="NZ_BLYK01000072.1"/>
</dbReference>
<dbReference type="OrthoDB" id="9776731at2"/>
<dbReference type="FunFam" id="3.30.70.360:FF:000014">
    <property type="entry name" value="N-acyl-L-amino acid amidohydrolase"/>
    <property type="match status" value="1"/>
</dbReference>
<evidence type="ECO:0000256" key="3">
    <source>
        <dbReference type="PIRSR" id="PIRSR005962-1"/>
    </source>
</evidence>
<evidence type="ECO:0000256" key="1">
    <source>
        <dbReference type="ARBA" id="ARBA00006153"/>
    </source>
</evidence>
<evidence type="ECO:0000313" key="7">
    <source>
        <dbReference type="EMBL" id="RHK40331.1"/>
    </source>
</evidence>
<dbReference type="Pfam" id="PF07687">
    <property type="entry name" value="M20_dimer"/>
    <property type="match status" value="1"/>
</dbReference>
<dbReference type="NCBIfam" id="TIGR01891">
    <property type="entry name" value="amidohydrolases"/>
    <property type="match status" value="1"/>
</dbReference>
<accession>A0A173SXL5</accession>
<dbReference type="SUPFAM" id="SSF53187">
    <property type="entry name" value="Zn-dependent exopeptidases"/>
    <property type="match status" value="1"/>
</dbReference>
<evidence type="ECO:0000259" key="4">
    <source>
        <dbReference type="Pfam" id="PF07687"/>
    </source>
</evidence>
<dbReference type="Proteomes" id="UP000283700">
    <property type="component" value="Unassembled WGS sequence"/>
</dbReference>
<dbReference type="InterPro" id="IPR002933">
    <property type="entry name" value="Peptidase_M20"/>
</dbReference>
<dbReference type="GO" id="GO:0016787">
    <property type="term" value="F:hydrolase activity"/>
    <property type="evidence" value="ECO:0007669"/>
    <property type="project" value="UniProtKB-KW"/>
</dbReference>
<keyword evidence="3" id="KW-0479">Metal-binding</keyword>
<reference evidence="11 12" key="2">
    <citation type="submission" date="2018-08" db="EMBL/GenBank/DDBJ databases">
        <title>A genome reference for cultivated species of the human gut microbiota.</title>
        <authorList>
            <person name="Zou Y."/>
            <person name="Xue W."/>
            <person name="Luo G."/>
        </authorList>
    </citation>
    <scope>NUCLEOTIDE SEQUENCE [LARGE SCALE GENOMIC DNA]</scope>
    <source>
        <strain evidence="8 12">AF31-17AC</strain>
        <strain evidence="7 11">AF45-14BH</strain>
    </source>
</reference>
<evidence type="ECO:0000313" key="12">
    <source>
        <dbReference type="Proteomes" id="UP000283700"/>
    </source>
</evidence>